<dbReference type="SUPFAM" id="SSF100920">
    <property type="entry name" value="Heat shock protein 70kD (HSP70), peptide-binding domain"/>
    <property type="match status" value="1"/>
</dbReference>
<keyword evidence="2" id="KW-0547">Nucleotide-binding</keyword>
<protein>
    <submittedName>
        <fullName evidence="4">SEC63 domain-containing protein</fullName>
    </submittedName>
</protein>
<dbReference type="InterPro" id="IPR029048">
    <property type="entry name" value="HSP70_C_sf"/>
</dbReference>
<keyword evidence="3" id="KW-0067">ATP-binding</keyword>
<dbReference type="Gene3D" id="3.30.420.40">
    <property type="match status" value="2"/>
</dbReference>
<accession>A0A0R3WGF9</accession>
<evidence type="ECO:0000256" key="1">
    <source>
        <dbReference type="ARBA" id="ARBA00007381"/>
    </source>
</evidence>
<dbReference type="Gene3D" id="1.20.1270.10">
    <property type="match status" value="1"/>
</dbReference>
<proteinExistence type="inferred from homology"/>
<dbReference type="Pfam" id="PF00012">
    <property type="entry name" value="HSP70"/>
    <property type="match status" value="1"/>
</dbReference>
<dbReference type="GO" id="GO:0140662">
    <property type="term" value="F:ATP-dependent protein folding chaperone"/>
    <property type="evidence" value="ECO:0007669"/>
    <property type="project" value="InterPro"/>
</dbReference>
<dbReference type="InterPro" id="IPR029047">
    <property type="entry name" value="HSP70_peptide-bd_sf"/>
</dbReference>
<dbReference type="Gene3D" id="3.90.640.10">
    <property type="entry name" value="Actin, Chain A, domain 4"/>
    <property type="match status" value="1"/>
</dbReference>
<dbReference type="WBParaSite" id="TASK_0000995201-mRNA-1">
    <property type="protein sequence ID" value="TASK_0000995201-mRNA-1"/>
    <property type="gene ID" value="TASK_0000995201"/>
</dbReference>
<evidence type="ECO:0000256" key="3">
    <source>
        <dbReference type="ARBA" id="ARBA00022840"/>
    </source>
</evidence>
<comment type="similarity">
    <text evidence="1">Belongs to the heat shock protein 70 family.</text>
</comment>
<reference evidence="4" key="1">
    <citation type="submission" date="2017-02" db="UniProtKB">
        <authorList>
            <consortium name="WormBaseParasite"/>
        </authorList>
    </citation>
    <scope>IDENTIFICATION</scope>
</reference>
<dbReference type="PANTHER" id="PTHR19375">
    <property type="entry name" value="HEAT SHOCK PROTEIN 70KDA"/>
    <property type="match status" value="1"/>
</dbReference>
<dbReference type="SUPFAM" id="SSF53067">
    <property type="entry name" value="Actin-like ATPase domain"/>
    <property type="match status" value="1"/>
</dbReference>
<sequence>LLDRTSIDVESFYGNIDLSVSISRCQFEQMCSDLFRGMLAIADKALSDAKLDKTDGYEVNQRYFLQDAISGSKLIKFINPDEAAGCGAALLASDMINKQSLKFLEVAPISLHLATPGGVVKTLIERNMKIPTKKTEDILLRMYRSKQALTNDDNLVGEFHLLGIQSSLRKCPRIKVTYAIDENGILNAWHCGKKTIQIEYVGRLLREEIEQMINGSESLGQENEKQQSKMATRSKLESCIFTIHSKSEDNQMRQNIRALAMCAAMLKWMDTDQVATRKVYEQMLKKVERVCNPIMAAKKDGS</sequence>
<evidence type="ECO:0000313" key="4">
    <source>
        <dbReference type="WBParaSite" id="TASK_0000995201-mRNA-1"/>
    </source>
</evidence>
<dbReference type="STRING" id="60517.A0A0R3WGF9"/>
<dbReference type="InterPro" id="IPR043129">
    <property type="entry name" value="ATPase_NBD"/>
</dbReference>
<dbReference type="AlphaFoldDB" id="A0A0R3WGF9"/>
<dbReference type="SUPFAM" id="SSF100934">
    <property type="entry name" value="Heat shock protein 70kD (HSP70), C-terminal subdomain"/>
    <property type="match status" value="1"/>
</dbReference>
<dbReference type="Gene3D" id="2.60.34.10">
    <property type="entry name" value="Substrate Binding Domain Of DNAk, Chain A, domain 1"/>
    <property type="match status" value="1"/>
</dbReference>
<organism evidence="4">
    <name type="scientific">Taenia asiatica</name>
    <name type="common">Asian tapeworm</name>
    <dbReference type="NCBI Taxonomy" id="60517"/>
    <lineage>
        <taxon>Eukaryota</taxon>
        <taxon>Metazoa</taxon>
        <taxon>Spiralia</taxon>
        <taxon>Lophotrochozoa</taxon>
        <taxon>Platyhelminthes</taxon>
        <taxon>Cestoda</taxon>
        <taxon>Eucestoda</taxon>
        <taxon>Cyclophyllidea</taxon>
        <taxon>Taeniidae</taxon>
        <taxon>Taenia</taxon>
    </lineage>
</organism>
<evidence type="ECO:0000256" key="2">
    <source>
        <dbReference type="ARBA" id="ARBA00022741"/>
    </source>
</evidence>
<dbReference type="PRINTS" id="PR00301">
    <property type="entry name" value="HEATSHOCK70"/>
</dbReference>
<dbReference type="InterPro" id="IPR013126">
    <property type="entry name" value="Hsp_70_fam"/>
</dbReference>
<dbReference type="GO" id="GO:0005524">
    <property type="term" value="F:ATP binding"/>
    <property type="evidence" value="ECO:0007669"/>
    <property type="project" value="UniProtKB-KW"/>
</dbReference>
<name>A0A0R3WGF9_TAEAS</name>